<reference evidence="1 2" key="1">
    <citation type="submission" date="2018-11" db="EMBL/GenBank/DDBJ databases">
        <title>Rufibacter latericius sp. nov., isolated from water in Baiyang Lake.</title>
        <authorList>
            <person name="Yang Y."/>
        </authorList>
    </citation>
    <scope>NUCLEOTIDE SEQUENCE [LARGE SCALE GENOMIC DNA]</scope>
    <source>
        <strain evidence="1 2">MCC P1</strain>
    </source>
</reference>
<dbReference type="OrthoDB" id="333971at2"/>
<proteinExistence type="predicted"/>
<comment type="caution">
    <text evidence="1">The sequence shown here is derived from an EMBL/GenBank/DDBJ whole genome shotgun (WGS) entry which is preliminary data.</text>
</comment>
<sequence>MLFAKSSSKRSCQARVLLLFILHLPFFYPETVFAQAKEASTKVAAGSHYQKSAFHRFWWGKHYRRIWAEPVEVPYFRLQDFKGGAKPLVQGGSFQTKNLRIMTPDSQEYVLRSIDKDPSKALPPFLQRTFVANLMRDQTSVIHPYGAFIVAALAKAADVYHTNPMLVYIADDPALGEFRHEFAHMLALLEERPDGNWKNLESFGNPEEVISSKKAFERMVSNPLHQGEARRYLRSRLFDMWLGDWSRREDQWRWAVHWQEGITHYSPIPRDRDHAFFKFNDGVLTKMVSMFKPNYQSFDKTIESTNVKGLMKSSREMDAYLLTYVTKEEFEQEALALQQKLTDAVIDQALQQWPPQIQELSLKKFSTSLKSRRKDLLRAARVFYKEINREVHLPGTDGEDLFELSFEKDGTLLVQHWDKTPGKDKRLLHHRTFRPSETKKLSIYGLGEEDTFLLKGEGTNKMQIKLYGGEETDELQLAPGLRLKGKKIQVLDEEDGNEYPRHRRLKKKTYTPAANEFDGKGWLLRYRLH</sequence>
<protein>
    <submittedName>
        <fullName evidence="1">Uncharacterized protein</fullName>
    </submittedName>
</protein>
<accession>A0A3M9MPZ7</accession>
<dbReference type="Proteomes" id="UP000271010">
    <property type="component" value="Unassembled WGS sequence"/>
</dbReference>
<organism evidence="1 2">
    <name type="scientific">Rufibacter immobilis</name>
    <dbReference type="NCBI Taxonomy" id="1348778"/>
    <lineage>
        <taxon>Bacteria</taxon>
        <taxon>Pseudomonadati</taxon>
        <taxon>Bacteroidota</taxon>
        <taxon>Cytophagia</taxon>
        <taxon>Cytophagales</taxon>
        <taxon>Hymenobacteraceae</taxon>
        <taxon>Rufibacter</taxon>
    </lineage>
</organism>
<evidence type="ECO:0000313" key="1">
    <source>
        <dbReference type="EMBL" id="RNI27612.1"/>
    </source>
</evidence>
<keyword evidence="2" id="KW-1185">Reference proteome</keyword>
<gene>
    <name evidence="1" type="ORF">EFA69_15955</name>
</gene>
<dbReference type="RefSeq" id="WP_123134080.1">
    <property type="nucleotide sequence ID" value="NZ_RJJE01000017.1"/>
</dbReference>
<evidence type="ECO:0000313" key="2">
    <source>
        <dbReference type="Proteomes" id="UP000271010"/>
    </source>
</evidence>
<dbReference type="EMBL" id="RJJE01000017">
    <property type="protein sequence ID" value="RNI27612.1"/>
    <property type="molecule type" value="Genomic_DNA"/>
</dbReference>
<name>A0A3M9MPZ7_9BACT</name>
<dbReference type="AlphaFoldDB" id="A0A3M9MPZ7"/>